<evidence type="ECO:0000256" key="1">
    <source>
        <dbReference type="SAM" id="MobiDB-lite"/>
    </source>
</evidence>
<organism evidence="2 3">
    <name type="scientific">Streptomyces paludis</name>
    <dbReference type="NCBI Taxonomy" id="2282738"/>
    <lineage>
        <taxon>Bacteria</taxon>
        <taxon>Bacillati</taxon>
        <taxon>Actinomycetota</taxon>
        <taxon>Actinomycetes</taxon>
        <taxon>Kitasatosporales</taxon>
        <taxon>Streptomycetaceae</taxon>
        <taxon>Streptomyces</taxon>
    </lineage>
</organism>
<dbReference type="Proteomes" id="UP000253868">
    <property type="component" value="Chromosome"/>
</dbReference>
<feature type="compositionally biased region" description="Basic residues" evidence="1">
    <location>
        <begin position="59"/>
        <end position="71"/>
    </location>
</feature>
<dbReference type="AlphaFoldDB" id="A0A345HKT9"/>
<gene>
    <name evidence="2" type="ORF">DVK44_05985</name>
</gene>
<protein>
    <submittedName>
        <fullName evidence="2">Uncharacterized protein</fullName>
    </submittedName>
</protein>
<keyword evidence="3" id="KW-1185">Reference proteome</keyword>
<proteinExistence type="predicted"/>
<evidence type="ECO:0000313" key="2">
    <source>
        <dbReference type="EMBL" id="AXG77313.1"/>
    </source>
</evidence>
<feature type="compositionally biased region" description="Basic and acidic residues" evidence="1">
    <location>
        <begin position="86"/>
        <end position="99"/>
    </location>
</feature>
<evidence type="ECO:0000313" key="3">
    <source>
        <dbReference type="Proteomes" id="UP000253868"/>
    </source>
</evidence>
<sequence length="99" mass="11745">MKYRIQMCRIRPTPPARPSSVRPAVWPSGRLAVCCVQSEAIFVHGPGVRQRERWPLRRSRVRRERRARQAKQARQARQARRRRGRRGEGVGDHARVQRW</sequence>
<name>A0A345HKT9_9ACTN</name>
<accession>A0A345HKT9</accession>
<dbReference type="EMBL" id="CP031194">
    <property type="protein sequence ID" value="AXG77313.1"/>
    <property type="molecule type" value="Genomic_DNA"/>
</dbReference>
<feature type="region of interest" description="Disordered" evidence="1">
    <location>
        <begin position="59"/>
        <end position="99"/>
    </location>
</feature>
<dbReference type="KEGG" id="spad:DVK44_05985"/>
<reference evidence="3" key="1">
    <citation type="submission" date="2018-07" db="EMBL/GenBank/DDBJ databases">
        <authorList>
            <person name="Zhao J."/>
        </authorList>
    </citation>
    <scope>NUCLEOTIDE SEQUENCE [LARGE SCALE GENOMIC DNA]</scope>
    <source>
        <strain evidence="3">GSSD-12</strain>
    </source>
</reference>